<dbReference type="STRING" id="1469647.BC351_28210"/>
<reference evidence="2" key="1">
    <citation type="submission" date="2016-07" db="EMBL/GenBank/DDBJ databases">
        <authorList>
            <person name="Florea S."/>
            <person name="Webb J.S."/>
            <person name="Jaromczyk J."/>
            <person name="Schardl C.L."/>
        </authorList>
    </citation>
    <scope>NUCLEOTIDE SEQUENCE [LARGE SCALE GENOMIC DNA]</scope>
    <source>
        <strain evidence="2">CY1</strain>
    </source>
</reference>
<proteinExistence type="predicted"/>
<name>A0A1V4HHW2_9BACL</name>
<gene>
    <name evidence="1" type="ORF">BC351_28210</name>
</gene>
<evidence type="ECO:0000313" key="2">
    <source>
        <dbReference type="Proteomes" id="UP000190626"/>
    </source>
</evidence>
<keyword evidence="2" id="KW-1185">Reference proteome</keyword>
<dbReference type="RefSeq" id="WP_079414285.1">
    <property type="nucleotide sequence ID" value="NZ_MBTG01000016.1"/>
</dbReference>
<dbReference type="AlphaFoldDB" id="A0A1V4HHW2"/>
<comment type="caution">
    <text evidence="1">The sequence shown here is derived from an EMBL/GenBank/DDBJ whole genome shotgun (WGS) entry which is preliminary data.</text>
</comment>
<organism evidence="1 2">
    <name type="scientific">Paenibacillus ferrarius</name>
    <dbReference type="NCBI Taxonomy" id="1469647"/>
    <lineage>
        <taxon>Bacteria</taxon>
        <taxon>Bacillati</taxon>
        <taxon>Bacillota</taxon>
        <taxon>Bacilli</taxon>
        <taxon>Bacillales</taxon>
        <taxon>Paenibacillaceae</taxon>
        <taxon>Paenibacillus</taxon>
    </lineage>
</organism>
<evidence type="ECO:0008006" key="3">
    <source>
        <dbReference type="Google" id="ProtNLM"/>
    </source>
</evidence>
<dbReference type="Proteomes" id="UP000190626">
    <property type="component" value="Unassembled WGS sequence"/>
</dbReference>
<dbReference type="OrthoDB" id="2505609at2"/>
<evidence type="ECO:0000313" key="1">
    <source>
        <dbReference type="EMBL" id="OPH56380.1"/>
    </source>
</evidence>
<protein>
    <recommendedName>
        <fullName evidence="3">Bacterial Ig-like domain-containing protein</fullName>
    </recommendedName>
</protein>
<dbReference type="EMBL" id="MBTG01000016">
    <property type="protein sequence ID" value="OPH56380.1"/>
    <property type="molecule type" value="Genomic_DNA"/>
</dbReference>
<accession>A0A1V4HHW2</accession>
<sequence>MDQRLGASGDHYYKKNVQVELNGEEWTSGTPITEKGDYALSVQAVDQAGHAAEQTIPFKLYHSTVLAASDAVVKVN</sequence>